<keyword evidence="2" id="KW-0805">Transcription regulation</keyword>
<dbReference type="InterPro" id="IPR000847">
    <property type="entry name" value="LysR_HTH_N"/>
</dbReference>
<dbReference type="InterPro" id="IPR005119">
    <property type="entry name" value="LysR_subst-bd"/>
</dbReference>
<evidence type="ECO:0000259" key="5">
    <source>
        <dbReference type="PROSITE" id="PS50931"/>
    </source>
</evidence>
<dbReference type="PANTHER" id="PTHR30126">
    <property type="entry name" value="HTH-TYPE TRANSCRIPTIONAL REGULATOR"/>
    <property type="match status" value="1"/>
</dbReference>
<dbReference type="Gene3D" id="3.40.190.10">
    <property type="entry name" value="Periplasmic binding protein-like II"/>
    <property type="match status" value="2"/>
</dbReference>
<dbReference type="PROSITE" id="PS50931">
    <property type="entry name" value="HTH_LYSR"/>
    <property type="match status" value="1"/>
</dbReference>
<feature type="domain" description="HTH lysR-type" evidence="5">
    <location>
        <begin position="1"/>
        <end position="57"/>
    </location>
</feature>
<evidence type="ECO:0000256" key="4">
    <source>
        <dbReference type="ARBA" id="ARBA00023163"/>
    </source>
</evidence>
<dbReference type="AlphaFoldDB" id="A0A644SUQ1"/>
<dbReference type="InterPro" id="IPR036390">
    <property type="entry name" value="WH_DNA-bd_sf"/>
</dbReference>
<evidence type="ECO:0000256" key="1">
    <source>
        <dbReference type="ARBA" id="ARBA00009437"/>
    </source>
</evidence>
<keyword evidence="4" id="KW-0804">Transcription</keyword>
<keyword evidence="3" id="KW-0238">DNA-binding</keyword>
<evidence type="ECO:0000256" key="3">
    <source>
        <dbReference type="ARBA" id="ARBA00023125"/>
    </source>
</evidence>
<dbReference type="PRINTS" id="PR00039">
    <property type="entry name" value="HTHLYSR"/>
</dbReference>
<accession>A0A644SUQ1</accession>
<dbReference type="EMBL" id="VSSQ01000007">
    <property type="protein sequence ID" value="MPL58365.1"/>
    <property type="molecule type" value="Genomic_DNA"/>
</dbReference>
<sequence>MDQSLLVFITVVEKKSFTRAADALHMTQPAVSQYIQLLEKNVGATLLDRSNKYVQLNKAGEIVYHHANEIIGLYTQMQRLIDDTMNKASGNLSIGASYTFGEYVLPHVVAYLKKQYPLIKPKITIANTKRISEWVANRQLDIGIVDGEIQHNHLPMEAFADDLMYIVASNHSCINQNTRKITDLKNETWIVREETSGTREATEKMFAELNFYPKNIMEFGSTQIIKESVQAGLGITFLSHCTIQKEISLGFLKIIDVIGTPFHRKFSLITPPTQFKTKATIVLMDILKNQIGLPNFFGKPI</sequence>
<dbReference type="SUPFAM" id="SSF46785">
    <property type="entry name" value="Winged helix' DNA-binding domain"/>
    <property type="match status" value="1"/>
</dbReference>
<gene>
    <name evidence="6" type="primary">cysL_1</name>
    <name evidence="6" type="ORF">SDC9_03897</name>
</gene>
<evidence type="ECO:0000256" key="2">
    <source>
        <dbReference type="ARBA" id="ARBA00023015"/>
    </source>
</evidence>
<dbReference type="GO" id="GO:0000976">
    <property type="term" value="F:transcription cis-regulatory region binding"/>
    <property type="evidence" value="ECO:0007669"/>
    <property type="project" value="TreeGrafter"/>
</dbReference>
<dbReference type="Pfam" id="PF03466">
    <property type="entry name" value="LysR_substrate"/>
    <property type="match status" value="1"/>
</dbReference>
<comment type="caution">
    <text evidence="6">The sequence shown here is derived from an EMBL/GenBank/DDBJ whole genome shotgun (WGS) entry which is preliminary data.</text>
</comment>
<evidence type="ECO:0000313" key="6">
    <source>
        <dbReference type="EMBL" id="MPL58365.1"/>
    </source>
</evidence>
<organism evidence="6">
    <name type="scientific">bioreactor metagenome</name>
    <dbReference type="NCBI Taxonomy" id="1076179"/>
    <lineage>
        <taxon>unclassified sequences</taxon>
        <taxon>metagenomes</taxon>
        <taxon>ecological metagenomes</taxon>
    </lineage>
</organism>
<dbReference type="SUPFAM" id="SSF53850">
    <property type="entry name" value="Periplasmic binding protein-like II"/>
    <property type="match status" value="1"/>
</dbReference>
<protein>
    <submittedName>
        <fullName evidence="6">HTH-type transcriptional regulator CysL</fullName>
    </submittedName>
</protein>
<comment type="similarity">
    <text evidence="1">Belongs to the LysR transcriptional regulatory family.</text>
</comment>
<name>A0A644SUQ1_9ZZZZ</name>
<dbReference type="Pfam" id="PF00126">
    <property type="entry name" value="HTH_1"/>
    <property type="match status" value="1"/>
</dbReference>
<dbReference type="GO" id="GO:0003700">
    <property type="term" value="F:DNA-binding transcription factor activity"/>
    <property type="evidence" value="ECO:0007669"/>
    <property type="project" value="InterPro"/>
</dbReference>
<dbReference type="FunFam" id="1.10.10.10:FF:000001">
    <property type="entry name" value="LysR family transcriptional regulator"/>
    <property type="match status" value="1"/>
</dbReference>
<dbReference type="InterPro" id="IPR036388">
    <property type="entry name" value="WH-like_DNA-bd_sf"/>
</dbReference>
<reference evidence="6" key="1">
    <citation type="submission" date="2019-08" db="EMBL/GenBank/DDBJ databases">
        <authorList>
            <person name="Kucharzyk K."/>
            <person name="Murdoch R.W."/>
            <person name="Higgins S."/>
            <person name="Loffler F."/>
        </authorList>
    </citation>
    <scope>NUCLEOTIDE SEQUENCE</scope>
</reference>
<proteinExistence type="inferred from homology"/>
<dbReference type="CDD" id="cd08420">
    <property type="entry name" value="PBP2_CysL_like"/>
    <property type="match status" value="1"/>
</dbReference>
<dbReference type="PANTHER" id="PTHR30126:SF39">
    <property type="entry name" value="HTH-TYPE TRANSCRIPTIONAL REGULATOR CYSL"/>
    <property type="match status" value="1"/>
</dbReference>
<dbReference type="Gene3D" id="1.10.10.10">
    <property type="entry name" value="Winged helix-like DNA-binding domain superfamily/Winged helix DNA-binding domain"/>
    <property type="match status" value="1"/>
</dbReference>